<reference evidence="3" key="1">
    <citation type="submission" date="2021-02" db="EMBL/GenBank/DDBJ databases">
        <authorList>
            <person name="Nieuwenhuis M."/>
            <person name="Van De Peppel L.J.J."/>
        </authorList>
    </citation>
    <scope>NUCLEOTIDE SEQUENCE</scope>
    <source>
        <strain evidence="3">D49</strain>
    </source>
</reference>
<reference evidence="3" key="2">
    <citation type="submission" date="2021-10" db="EMBL/GenBank/DDBJ databases">
        <title>Phylogenomics reveals ancestral predisposition of the termite-cultivated fungus Termitomyces towards a domesticated lifestyle.</title>
        <authorList>
            <person name="Auxier B."/>
            <person name="Grum-Grzhimaylo A."/>
            <person name="Cardenas M.E."/>
            <person name="Lodge J.D."/>
            <person name="Laessoe T."/>
            <person name="Pedersen O."/>
            <person name="Smith M.E."/>
            <person name="Kuyper T.W."/>
            <person name="Franco-Molano E.A."/>
            <person name="Baroni T.J."/>
            <person name="Aanen D.K."/>
        </authorList>
    </citation>
    <scope>NUCLEOTIDE SEQUENCE</scope>
    <source>
        <strain evidence="3">D49</strain>
    </source>
</reference>
<gene>
    <name evidence="3" type="ORF">H0H81_009516</name>
</gene>
<evidence type="ECO:0000256" key="1">
    <source>
        <dbReference type="SAM" id="MobiDB-lite"/>
    </source>
</evidence>
<sequence>MERWYEDPKHVIVSDVERWGLTGHRAAGSPGIAALLALLTLFLLRRRNRKHEQNFPDGNFDSAHVVPTALCISIPEDDDDGMGGCLGSGVGSVVSPFSCVPPGGDNATITPGTGTGTGTISSGTAPGSPEMRQHHDLLAAAGVAQYGDRHQQQRQQQQPYHPNTGNPPYP</sequence>
<dbReference type="Proteomes" id="UP000717328">
    <property type="component" value="Unassembled WGS sequence"/>
</dbReference>
<dbReference type="AlphaFoldDB" id="A0A9P7K4J8"/>
<comment type="caution">
    <text evidence="3">The sequence shown here is derived from an EMBL/GenBank/DDBJ whole genome shotgun (WGS) entry which is preliminary data.</text>
</comment>
<evidence type="ECO:0000313" key="4">
    <source>
        <dbReference type="Proteomes" id="UP000717328"/>
    </source>
</evidence>
<proteinExistence type="predicted"/>
<organism evidence="3 4">
    <name type="scientific">Sphagnurus paluster</name>
    <dbReference type="NCBI Taxonomy" id="117069"/>
    <lineage>
        <taxon>Eukaryota</taxon>
        <taxon>Fungi</taxon>
        <taxon>Dikarya</taxon>
        <taxon>Basidiomycota</taxon>
        <taxon>Agaricomycotina</taxon>
        <taxon>Agaricomycetes</taxon>
        <taxon>Agaricomycetidae</taxon>
        <taxon>Agaricales</taxon>
        <taxon>Tricholomatineae</taxon>
        <taxon>Lyophyllaceae</taxon>
        <taxon>Sphagnurus</taxon>
    </lineage>
</organism>
<keyword evidence="2" id="KW-1133">Transmembrane helix</keyword>
<protein>
    <submittedName>
        <fullName evidence="3">Uncharacterized protein</fullName>
    </submittedName>
</protein>
<keyword evidence="2" id="KW-0812">Transmembrane</keyword>
<feature type="region of interest" description="Disordered" evidence="1">
    <location>
        <begin position="145"/>
        <end position="170"/>
    </location>
</feature>
<feature type="transmembrane region" description="Helical" evidence="2">
    <location>
        <begin position="26"/>
        <end position="44"/>
    </location>
</feature>
<evidence type="ECO:0000256" key="2">
    <source>
        <dbReference type="SAM" id="Phobius"/>
    </source>
</evidence>
<keyword evidence="4" id="KW-1185">Reference proteome</keyword>
<feature type="region of interest" description="Disordered" evidence="1">
    <location>
        <begin position="109"/>
        <end position="131"/>
    </location>
</feature>
<dbReference type="EMBL" id="JABCKI010005994">
    <property type="protein sequence ID" value="KAG5635970.1"/>
    <property type="molecule type" value="Genomic_DNA"/>
</dbReference>
<keyword evidence="2" id="KW-0472">Membrane</keyword>
<feature type="compositionally biased region" description="Low complexity" evidence="1">
    <location>
        <begin position="109"/>
        <end position="129"/>
    </location>
</feature>
<name>A0A9P7K4J8_9AGAR</name>
<accession>A0A9P7K4J8</accession>
<evidence type="ECO:0000313" key="3">
    <source>
        <dbReference type="EMBL" id="KAG5635970.1"/>
    </source>
</evidence>